<feature type="compositionally biased region" description="Polar residues" evidence="1">
    <location>
        <begin position="318"/>
        <end position="332"/>
    </location>
</feature>
<accession>A0A8K0VT90</accession>
<dbReference type="OrthoDB" id="3939134at2759"/>
<dbReference type="AlphaFoldDB" id="A0A8K0VT90"/>
<feature type="region of interest" description="Disordered" evidence="1">
    <location>
        <begin position="1"/>
        <end position="173"/>
    </location>
</feature>
<dbReference type="Proteomes" id="UP000813461">
    <property type="component" value="Unassembled WGS sequence"/>
</dbReference>
<feature type="compositionally biased region" description="Polar residues" evidence="1">
    <location>
        <begin position="381"/>
        <end position="394"/>
    </location>
</feature>
<protein>
    <submittedName>
        <fullName evidence="2">Uncharacterized protein</fullName>
    </submittedName>
</protein>
<comment type="caution">
    <text evidence="2">The sequence shown here is derived from an EMBL/GenBank/DDBJ whole genome shotgun (WGS) entry which is preliminary data.</text>
</comment>
<feature type="compositionally biased region" description="Polar residues" evidence="1">
    <location>
        <begin position="17"/>
        <end position="34"/>
    </location>
</feature>
<proteinExistence type="predicted"/>
<feature type="compositionally biased region" description="Basic and acidic residues" evidence="1">
    <location>
        <begin position="94"/>
        <end position="107"/>
    </location>
</feature>
<reference evidence="2" key="1">
    <citation type="journal article" date="2021" name="Nat. Commun.">
        <title>Genetic determinants of endophytism in the Arabidopsis root mycobiome.</title>
        <authorList>
            <person name="Mesny F."/>
            <person name="Miyauchi S."/>
            <person name="Thiergart T."/>
            <person name="Pickel B."/>
            <person name="Atanasova L."/>
            <person name="Karlsson M."/>
            <person name="Huettel B."/>
            <person name="Barry K.W."/>
            <person name="Haridas S."/>
            <person name="Chen C."/>
            <person name="Bauer D."/>
            <person name="Andreopoulos W."/>
            <person name="Pangilinan J."/>
            <person name="LaButti K."/>
            <person name="Riley R."/>
            <person name="Lipzen A."/>
            <person name="Clum A."/>
            <person name="Drula E."/>
            <person name="Henrissat B."/>
            <person name="Kohler A."/>
            <person name="Grigoriev I.V."/>
            <person name="Martin F.M."/>
            <person name="Hacquard S."/>
        </authorList>
    </citation>
    <scope>NUCLEOTIDE SEQUENCE</scope>
    <source>
        <strain evidence="2">MPI-SDFR-AT-0120</strain>
    </source>
</reference>
<evidence type="ECO:0000313" key="2">
    <source>
        <dbReference type="EMBL" id="KAH7074321.1"/>
    </source>
</evidence>
<sequence length="792" mass="89454">MARLKQPPRRGVIHPVSPSSHASTDGEAATQQLLAESRASASKPAREHPQPSAVRGAHLLNAVRIDFRHSSPPLRMARRKASNGKLPRASLAAERPRQNLARERDVYELPESPQKSAFRLPETVNREPLTVLKKRRNLDEQHSDSHDASSDLPQHDDIAGPARRSPLRSSPLPATLQAPQALNVEEEPSAHLRSWSVDIEERLPSGALRCATVSYKNDRLHGPTYQQCHNAAAQSTGRHSHCSRHKQRPGSTRCQYVTDHDGHVVQCRAPATIGQARCARHSGRLSKVGDRASGRTTSVNSARKPGAENNHNAHDTKPSTGQVTASRDTMNAQRGDRNQMSAKHRHAGTRSVDRPQANRPQSAWTAEREPSIGGTRKRSAAQATASIDTASMGSKLTRRVRSKHLPQPSTAMPVEGSSKQQHSAKESPEQLRPTKSTEQSRSELETVFHFLRLDERTGSCQTDFGRNIKRICDTTCALLQEEGLAVENIWENIEHVQELLRRVPETDEIDHRSLKSDAYCYVFRSLVQVLQALHRRFTSGTCDPTRSLEALRLFVPLLRNIVTFKDTIAEWKVTISQRYKGDRIIKDVDSHLIAPLREVEQSLSRRLSQLESRERDRQKLADMQREQEEEHMEYLRHEEALLARQTRWRRWQELHIKRMQCEPPGSSRRKALIIAKLDDLEETDADGIKFERLPVFKDRVTPPQCRTSSMAHDMPWSAEQETALIDGLKDFAGPHVFESVFDKYCRPGGSLRDFSVTDITAKASWIRSGYEKLHQEIGWDLPAWVKQIPILP</sequence>
<name>A0A8K0VT90_9PLEO</name>
<feature type="region of interest" description="Disordered" evidence="1">
    <location>
        <begin position="275"/>
        <end position="442"/>
    </location>
</feature>
<evidence type="ECO:0000256" key="1">
    <source>
        <dbReference type="SAM" id="MobiDB-lite"/>
    </source>
</evidence>
<dbReference type="EMBL" id="JAGMVJ010000021">
    <property type="protein sequence ID" value="KAH7074321.1"/>
    <property type="molecule type" value="Genomic_DNA"/>
</dbReference>
<feature type="compositionally biased region" description="Basic residues" evidence="1">
    <location>
        <begin position="1"/>
        <end position="12"/>
    </location>
</feature>
<organism evidence="2 3">
    <name type="scientific">Paraphoma chrysanthemicola</name>
    <dbReference type="NCBI Taxonomy" id="798071"/>
    <lineage>
        <taxon>Eukaryota</taxon>
        <taxon>Fungi</taxon>
        <taxon>Dikarya</taxon>
        <taxon>Ascomycota</taxon>
        <taxon>Pezizomycotina</taxon>
        <taxon>Dothideomycetes</taxon>
        <taxon>Pleosporomycetidae</taxon>
        <taxon>Pleosporales</taxon>
        <taxon>Pleosporineae</taxon>
        <taxon>Phaeosphaeriaceae</taxon>
        <taxon>Paraphoma</taxon>
    </lineage>
</organism>
<keyword evidence="3" id="KW-1185">Reference proteome</keyword>
<gene>
    <name evidence="2" type="ORF">FB567DRAFT_597466</name>
</gene>
<feature type="compositionally biased region" description="Basic and acidic residues" evidence="1">
    <location>
        <begin position="137"/>
        <end position="158"/>
    </location>
</feature>
<evidence type="ECO:0000313" key="3">
    <source>
        <dbReference type="Proteomes" id="UP000813461"/>
    </source>
</evidence>